<organism evidence="2 3">
    <name type="scientific">Pleurotus ostreatus (strain PC15)</name>
    <name type="common">Oyster mushroom</name>
    <dbReference type="NCBI Taxonomy" id="1137138"/>
    <lineage>
        <taxon>Eukaryota</taxon>
        <taxon>Fungi</taxon>
        <taxon>Dikarya</taxon>
        <taxon>Basidiomycota</taxon>
        <taxon>Agaricomycotina</taxon>
        <taxon>Agaricomycetes</taxon>
        <taxon>Agaricomycetidae</taxon>
        <taxon>Agaricales</taxon>
        <taxon>Pleurotineae</taxon>
        <taxon>Pleurotaceae</taxon>
        <taxon>Pleurotus</taxon>
    </lineage>
</organism>
<accession>A0A067NJM3</accession>
<proteinExistence type="predicted"/>
<feature type="region of interest" description="Disordered" evidence="1">
    <location>
        <begin position="205"/>
        <end position="255"/>
    </location>
</feature>
<reference evidence="3" key="1">
    <citation type="journal article" date="2014" name="Proc. Natl. Acad. Sci. U.S.A.">
        <title>Extensive sampling of basidiomycete genomes demonstrates inadequacy of the white-rot/brown-rot paradigm for wood decay fungi.</title>
        <authorList>
            <person name="Riley R."/>
            <person name="Salamov A.A."/>
            <person name="Brown D.W."/>
            <person name="Nagy L.G."/>
            <person name="Floudas D."/>
            <person name="Held B.W."/>
            <person name="Levasseur A."/>
            <person name="Lombard V."/>
            <person name="Morin E."/>
            <person name="Otillar R."/>
            <person name="Lindquist E.A."/>
            <person name="Sun H."/>
            <person name="LaButti K.M."/>
            <person name="Schmutz J."/>
            <person name="Jabbour D."/>
            <person name="Luo H."/>
            <person name="Baker S.E."/>
            <person name="Pisabarro A.G."/>
            <person name="Walton J.D."/>
            <person name="Blanchette R.A."/>
            <person name="Henrissat B."/>
            <person name="Martin F."/>
            <person name="Cullen D."/>
            <person name="Hibbett D.S."/>
            <person name="Grigoriev I.V."/>
        </authorList>
    </citation>
    <scope>NUCLEOTIDE SEQUENCE [LARGE SCALE GENOMIC DNA]</scope>
    <source>
        <strain evidence="3">PC15</strain>
    </source>
</reference>
<dbReference type="Proteomes" id="UP000027073">
    <property type="component" value="Unassembled WGS sequence"/>
</dbReference>
<evidence type="ECO:0000256" key="1">
    <source>
        <dbReference type="SAM" id="MobiDB-lite"/>
    </source>
</evidence>
<dbReference type="HOGENOM" id="CLU_1090383_0_0_1"/>
<evidence type="ECO:0000313" key="2">
    <source>
        <dbReference type="EMBL" id="KDQ27235.1"/>
    </source>
</evidence>
<evidence type="ECO:0000313" key="3">
    <source>
        <dbReference type="Proteomes" id="UP000027073"/>
    </source>
</evidence>
<feature type="compositionally biased region" description="Basic and acidic residues" evidence="1">
    <location>
        <begin position="230"/>
        <end position="241"/>
    </location>
</feature>
<dbReference type="InParanoid" id="A0A067NJM3"/>
<dbReference type="AlphaFoldDB" id="A0A067NJM3"/>
<dbReference type="VEuPathDB" id="FungiDB:PLEOSDRAFT_1089275"/>
<name>A0A067NJM3_PLEO1</name>
<protein>
    <submittedName>
        <fullName evidence="2">Uncharacterized protein</fullName>
    </submittedName>
</protein>
<dbReference type="EMBL" id="KL198008">
    <property type="protein sequence ID" value="KDQ27235.1"/>
    <property type="molecule type" value="Genomic_DNA"/>
</dbReference>
<sequence>MSDEDHQRYRIYIEAIRIRVKSPDLNHANEQARYPTRVTISLKVGGETRDEKGDLGWMDSNWVLRSPVEICPNDKSLVEIRPGRPGSTDSEVLASVTFKDIMAAERSREKTTVEFQQEHQLATITICFRVCDGCIASEGGADDAKPIRRRDTLKTRLPGHLDIDKPLKHNERHVSSLDYWTSVIHDGMDSMLHYHNGGESSPLYLPGPGAGIPEVSRPWEDPARNVSPHVRSDPEPSDTGRIEYTVVGTSRPKPR</sequence>
<gene>
    <name evidence="2" type="ORF">PLEOSDRAFT_1089275</name>
</gene>